<dbReference type="AlphaFoldDB" id="A0A225W4P0"/>
<reference evidence="2" key="1">
    <citation type="submission" date="2017-03" db="EMBL/GenBank/DDBJ databases">
        <title>Phytopthora megakarya and P. palmivora, two closely related causual agents of cacao black pod achieved similar genome size and gene model numbers by different mechanisms.</title>
        <authorList>
            <person name="Ali S."/>
            <person name="Shao J."/>
            <person name="Larry D.J."/>
            <person name="Kronmiller B."/>
            <person name="Shen D."/>
            <person name="Strem M.D."/>
            <person name="Melnick R.L."/>
            <person name="Guiltinan M.J."/>
            <person name="Tyler B.M."/>
            <person name="Meinhardt L.W."/>
            <person name="Bailey B.A."/>
        </authorList>
    </citation>
    <scope>NUCLEOTIDE SEQUENCE [LARGE SCALE GENOMIC DNA]</scope>
    <source>
        <strain evidence="2">zdho120</strain>
    </source>
</reference>
<keyword evidence="2" id="KW-1185">Reference proteome</keyword>
<gene>
    <name evidence="1" type="ORF">PHMEG_00014279</name>
</gene>
<dbReference type="OrthoDB" id="117242at2759"/>
<name>A0A225W4P0_9STRA</name>
<organism evidence="1 2">
    <name type="scientific">Phytophthora megakarya</name>
    <dbReference type="NCBI Taxonomy" id="4795"/>
    <lineage>
        <taxon>Eukaryota</taxon>
        <taxon>Sar</taxon>
        <taxon>Stramenopiles</taxon>
        <taxon>Oomycota</taxon>
        <taxon>Peronosporomycetes</taxon>
        <taxon>Peronosporales</taxon>
        <taxon>Peronosporaceae</taxon>
        <taxon>Phytophthora</taxon>
    </lineage>
</organism>
<accession>A0A225W4P0</accession>
<evidence type="ECO:0000313" key="2">
    <source>
        <dbReference type="Proteomes" id="UP000198211"/>
    </source>
</evidence>
<protein>
    <recommendedName>
        <fullName evidence="3">Retrotransposon gag domain-containing protein</fullName>
    </recommendedName>
</protein>
<proteinExistence type="predicted"/>
<dbReference type="Proteomes" id="UP000198211">
    <property type="component" value="Unassembled WGS sequence"/>
</dbReference>
<sequence>MMKTVTPEQENIGTLVEILRAKYMTRRTGPEVVDVLNERRQMRRERLIEYAQSLREFAEQGDVGENWLVNAFLKRMNSSTGATHV</sequence>
<evidence type="ECO:0000313" key="1">
    <source>
        <dbReference type="EMBL" id="OWZ12542.1"/>
    </source>
</evidence>
<comment type="caution">
    <text evidence="1">The sequence shown here is derived from an EMBL/GenBank/DDBJ whole genome shotgun (WGS) entry which is preliminary data.</text>
</comment>
<dbReference type="EMBL" id="NBNE01001815">
    <property type="protein sequence ID" value="OWZ12542.1"/>
    <property type="molecule type" value="Genomic_DNA"/>
</dbReference>
<evidence type="ECO:0008006" key="3">
    <source>
        <dbReference type="Google" id="ProtNLM"/>
    </source>
</evidence>